<dbReference type="InterPro" id="IPR040032">
    <property type="entry name" value="DENND1A/B/C"/>
</dbReference>
<feature type="region of interest" description="Disordered" evidence="1">
    <location>
        <begin position="775"/>
        <end position="794"/>
    </location>
</feature>
<sequence>MIDLVTRHAEGLLNFFVVYEIETRLIRFLFPISTGREFVDRLIEFGPGCCKELRCGEFYILLFTDNEGRSEYAHCLQTAEDLLICFTSYLPWFECFHRLLEEVKSKELYKHEQLPTLQQFIAKLYSLKPPPAEKNAISIPYPVLQIPYPQLKARNLPTYQSTDDNRFSSTHHRDIRLPIPTSSNPHFLKALEHYYALEPCQWVDIFTSMLLEKSILFYSKSRQRLTYCIIAAVSLLYPLSWVAPIYPVLSRKFLQILESPVPFIAGIHSCMYEEAKPYITYGTRVVDLDGQRIYVNMPEEELDNEAIPTPILDFFGVQFTDGTRFLKSAMNKKSHEFASWKTSQLPVQNFLFHQAKPFFAIIVNLLGYFRDCTNSAGQVDFQQMIACQDCPQLKAFLQRLYESQMVHCFLDERLAKHTVDEFDVQARLLSDKCKERLHQSGSNKLNFGDPRWIECKRSITTNGVINNLRIRRKLGQQFIKLTSRGATKTSRSKSEKAGSPLTQKEAANGFPPTPSISHSRSTNMADAGRGDNFGSAESRPRATLPVTNSRPIRPQQNARMSTPATTMATRFSERLPSPVECLCVPQGVPLAGPVREAPITPTSISQRPPIPPKNFVLLASNKQFHCSTASPPIPRRNFQNTFPSAPFSSTSYSERFKSTSFDQDTNTPPPALPPRRPSLQPTHRPRPPLPQLPPSVVMTSFSSVASTSATRVNSTPDLLDGAGSSGGGGSTSSESVLASSASLRTVDSVDGRGSGGEAGAERLTPLGFRPPCAFPRSNSSISPLYPAYPRESAI</sequence>
<dbReference type="Pfam" id="PF02141">
    <property type="entry name" value="DENN"/>
    <property type="match status" value="1"/>
</dbReference>
<evidence type="ECO:0000313" key="5">
    <source>
        <dbReference type="Proteomes" id="UP000492820"/>
    </source>
</evidence>
<evidence type="ECO:0000259" key="3">
    <source>
        <dbReference type="PROSITE" id="PS50211"/>
    </source>
</evidence>
<gene>
    <name evidence="4" type="ORF">EgrG_000750100</name>
</gene>
<dbReference type="Gene3D" id="3.30.450.200">
    <property type="match status" value="1"/>
</dbReference>
<feature type="region of interest" description="Disordered" evidence="1">
    <location>
        <begin position="627"/>
        <end position="696"/>
    </location>
</feature>
<organism evidence="4">
    <name type="scientific">Echinococcus granulosus</name>
    <name type="common">Hydatid tapeworm</name>
    <dbReference type="NCBI Taxonomy" id="6210"/>
    <lineage>
        <taxon>Eukaryota</taxon>
        <taxon>Metazoa</taxon>
        <taxon>Spiralia</taxon>
        <taxon>Lophotrochozoa</taxon>
        <taxon>Platyhelminthes</taxon>
        <taxon>Cestoda</taxon>
        <taxon>Eucestoda</taxon>
        <taxon>Cyclophyllidea</taxon>
        <taxon>Taeniidae</taxon>
        <taxon>Echinococcus</taxon>
        <taxon>Echinococcus granulosus group</taxon>
    </lineage>
</organism>
<dbReference type="WBParaSite" id="EgrG_000750100">
    <property type="protein sequence ID" value="EgrG_000750100"/>
    <property type="gene ID" value="EgrG_000750100"/>
</dbReference>
<feature type="compositionally biased region" description="Polar residues" evidence="1">
    <location>
        <begin position="637"/>
        <end position="666"/>
    </location>
</feature>
<dbReference type="InterPro" id="IPR043153">
    <property type="entry name" value="DENN_C"/>
</dbReference>
<evidence type="ECO:0000256" key="1">
    <source>
        <dbReference type="SAM" id="MobiDB-lite"/>
    </source>
</evidence>
<dbReference type="AlphaFoldDB" id="A0A068WBX6"/>
<dbReference type="PROSITE" id="PS50211">
    <property type="entry name" value="DENN"/>
    <property type="match status" value="1"/>
</dbReference>
<reference evidence="4 5" key="1">
    <citation type="journal article" date="2013" name="Nature">
        <title>The genomes of four tapeworm species reveal adaptations to parasitism.</title>
        <authorList>
            <person name="Tsai I.J."/>
            <person name="Zarowiecki M."/>
            <person name="Holroyd N."/>
            <person name="Garciarrubio A."/>
            <person name="Sanchez-Flores A."/>
            <person name="Brooks K.L."/>
            <person name="Tracey A."/>
            <person name="Bobes R.J."/>
            <person name="Fragoso G."/>
            <person name="Sciutto E."/>
            <person name="Aslett M."/>
            <person name="Beasley H."/>
            <person name="Bennett H.M."/>
            <person name="Cai J."/>
            <person name="Camicia F."/>
            <person name="Clark R."/>
            <person name="Cucher M."/>
            <person name="De Silva N."/>
            <person name="Day T.A."/>
            <person name="Deplazes P."/>
            <person name="Estrada K."/>
            <person name="Fernandez C."/>
            <person name="Holland P.W."/>
            <person name="Hou J."/>
            <person name="Hu S."/>
            <person name="Huckvale T."/>
            <person name="Hung S.S."/>
            <person name="Kamenetzky L."/>
            <person name="Keane J.A."/>
            <person name="Kiss F."/>
            <person name="Koziol U."/>
            <person name="Lambert O."/>
            <person name="Liu K."/>
            <person name="Luo X."/>
            <person name="Luo Y."/>
            <person name="Macchiaroli N."/>
            <person name="Nichol S."/>
            <person name="Paps J."/>
            <person name="Parkinson J."/>
            <person name="Pouchkina-Stantcheva N."/>
            <person name="Riddiford N."/>
            <person name="Rosenzvit M."/>
            <person name="Salinas G."/>
            <person name="Wasmuth J.D."/>
            <person name="Zamanian M."/>
            <person name="Zheng Y."/>
            <person name="Cai X."/>
            <person name="Soberon X."/>
            <person name="Olson P.D."/>
            <person name="Laclette J.P."/>
            <person name="Brehm K."/>
            <person name="Berriman M."/>
            <person name="Garciarrubio A."/>
            <person name="Bobes R.J."/>
            <person name="Fragoso G."/>
            <person name="Sanchez-Flores A."/>
            <person name="Estrada K."/>
            <person name="Cevallos M.A."/>
            <person name="Morett E."/>
            <person name="Gonzalez V."/>
            <person name="Portillo T."/>
            <person name="Ochoa-Leyva A."/>
            <person name="Jose M.V."/>
            <person name="Sciutto E."/>
            <person name="Landa A."/>
            <person name="Jimenez L."/>
            <person name="Valdes V."/>
            <person name="Carrero J.C."/>
            <person name="Larralde C."/>
            <person name="Morales-Montor J."/>
            <person name="Limon-Lason J."/>
            <person name="Soberon X."/>
            <person name="Laclette J.P."/>
        </authorList>
    </citation>
    <scope>NUCLEOTIDE SEQUENCE [LARGE SCALE GENOMIC DNA]</scope>
</reference>
<dbReference type="GO" id="GO:0005085">
    <property type="term" value="F:guanyl-nucleotide exchange factor activity"/>
    <property type="evidence" value="ECO:0007669"/>
    <property type="project" value="InterPro"/>
</dbReference>
<keyword evidence="2" id="KW-1133">Transmembrane helix</keyword>
<reference evidence="4" key="2">
    <citation type="submission" date="2014-06" db="EMBL/GenBank/DDBJ databases">
        <authorList>
            <person name="Aslett M."/>
        </authorList>
    </citation>
    <scope>NUCLEOTIDE SEQUENCE</scope>
</reference>
<dbReference type="Proteomes" id="UP000492820">
    <property type="component" value="Unassembled WGS sequence"/>
</dbReference>
<evidence type="ECO:0000313" key="6">
    <source>
        <dbReference type="WBParaSite" id="EgrG_000750100"/>
    </source>
</evidence>
<feature type="region of interest" description="Disordered" evidence="1">
    <location>
        <begin position="481"/>
        <end position="563"/>
    </location>
</feature>
<evidence type="ECO:0000313" key="4">
    <source>
        <dbReference type="EMBL" id="CDS15102.1"/>
    </source>
</evidence>
<feature type="region of interest" description="Disordered" evidence="1">
    <location>
        <begin position="708"/>
        <end position="768"/>
    </location>
</feature>
<dbReference type="InterPro" id="IPR037516">
    <property type="entry name" value="Tripartite_DENN"/>
</dbReference>
<dbReference type="Gene3D" id="3.40.50.11500">
    <property type="match status" value="1"/>
</dbReference>
<dbReference type="GO" id="GO:0005829">
    <property type="term" value="C:cytosol"/>
    <property type="evidence" value="ECO:0007669"/>
    <property type="project" value="TreeGrafter"/>
</dbReference>
<dbReference type="InterPro" id="IPR001194">
    <property type="entry name" value="cDENN_dom"/>
</dbReference>
<dbReference type="OrthoDB" id="206724at2759"/>
<feature type="compositionally biased region" description="Polar residues" evidence="1">
    <location>
        <begin position="515"/>
        <end position="524"/>
    </location>
</feature>
<evidence type="ECO:0000256" key="2">
    <source>
        <dbReference type="SAM" id="Phobius"/>
    </source>
</evidence>
<proteinExistence type="predicted"/>
<dbReference type="GO" id="GO:1901981">
    <property type="term" value="F:phosphatidylinositol phosphate binding"/>
    <property type="evidence" value="ECO:0007669"/>
    <property type="project" value="TreeGrafter"/>
</dbReference>
<dbReference type="SMART" id="SM00799">
    <property type="entry name" value="DENN"/>
    <property type="match status" value="1"/>
</dbReference>
<feature type="compositionally biased region" description="Polar residues" evidence="1">
    <location>
        <begin position="545"/>
        <end position="563"/>
    </location>
</feature>
<reference evidence="6" key="3">
    <citation type="submission" date="2020-10" db="UniProtKB">
        <authorList>
            <consortium name="WormBaseParasite"/>
        </authorList>
    </citation>
    <scope>IDENTIFICATION</scope>
</reference>
<keyword evidence="2" id="KW-0812">Transmembrane</keyword>
<feature type="compositionally biased region" description="Pro residues" evidence="1">
    <location>
        <begin position="667"/>
        <end position="676"/>
    </location>
</feature>
<dbReference type="EMBL" id="LK028576">
    <property type="protein sequence ID" value="CDS15102.1"/>
    <property type="molecule type" value="Genomic_DNA"/>
</dbReference>
<keyword evidence="2" id="KW-0472">Membrane</keyword>
<dbReference type="PANTHER" id="PTHR13196">
    <property type="entry name" value="DENN DOMAIN-CONTAINING"/>
    <property type="match status" value="1"/>
</dbReference>
<protein>
    <submittedName>
        <fullName evidence="4 6">DENN domain containing protein 1A</fullName>
    </submittedName>
</protein>
<dbReference type="GO" id="GO:0006897">
    <property type="term" value="P:endocytosis"/>
    <property type="evidence" value="ECO:0007669"/>
    <property type="project" value="TreeGrafter"/>
</dbReference>
<name>A0A068WBX6_ECHGR</name>
<dbReference type="GO" id="GO:0032456">
    <property type="term" value="P:endocytic recycling"/>
    <property type="evidence" value="ECO:0007669"/>
    <property type="project" value="TreeGrafter"/>
</dbReference>
<feature type="compositionally biased region" description="Low complexity" evidence="1">
    <location>
        <begin position="731"/>
        <end position="743"/>
    </location>
</feature>
<feature type="transmembrane region" description="Helical" evidence="2">
    <location>
        <begin position="225"/>
        <end position="246"/>
    </location>
</feature>
<dbReference type="PANTHER" id="PTHR13196:SF14">
    <property type="entry name" value="UDENN DOMAIN-CONTAINING PROTEIN"/>
    <property type="match status" value="1"/>
</dbReference>
<feature type="domain" description="UDENN" evidence="3">
    <location>
        <begin position="1"/>
        <end position="435"/>
    </location>
</feature>
<accession>A0A068WBX6</accession>